<evidence type="ECO:0000256" key="1">
    <source>
        <dbReference type="SAM" id="MobiDB-lite"/>
    </source>
</evidence>
<dbReference type="InterPro" id="IPR025605">
    <property type="entry name" value="OST-HTH/LOTUS_dom"/>
</dbReference>
<dbReference type="InterPro" id="IPR041966">
    <property type="entry name" value="LOTUS-like"/>
</dbReference>
<evidence type="ECO:0000259" key="2">
    <source>
        <dbReference type="PROSITE" id="PS51644"/>
    </source>
</evidence>
<dbReference type="Gene3D" id="3.30.420.610">
    <property type="entry name" value="LOTUS domain-like"/>
    <property type="match status" value="3"/>
</dbReference>
<dbReference type="AlphaFoldDB" id="A0AAV6ULI6"/>
<feature type="compositionally biased region" description="Low complexity" evidence="1">
    <location>
        <begin position="941"/>
        <end position="958"/>
    </location>
</feature>
<dbReference type="CDD" id="cd09972">
    <property type="entry name" value="LOTUS_TDRD_OSKAR"/>
    <property type="match status" value="2"/>
</dbReference>
<dbReference type="EMBL" id="JAFNEN010000347">
    <property type="protein sequence ID" value="KAG8185106.1"/>
    <property type="molecule type" value="Genomic_DNA"/>
</dbReference>
<dbReference type="Proteomes" id="UP000827092">
    <property type="component" value="Unassembled WGS sequence"/>
</dbReference>
<comment type="caution">
    <text evidence="3">The sequence shown here is derived from an EMBL/GenBank/DDBJ whole genome shotgun (WGS) entry which is preliminary data.</text>
</comment>
<keyword evidence="4" id="KW-1185">Reference proteome</keyword>
<feature type="compositionally biased region" description="Basic residues" evidence="1">
    <location>
        <begin position="97"/>
        <end position="112"/>
    </location>
</feature>
<feature type="compositionally biased region" description="Pro residues" evidence="1">
    <location>
        <begin position="992"/>
        <end position="1001"/>
    </location>
</feature>
<evidence type="ECO:0000313" key="3">
    <source>
        <dbReference type="EMBL" id="KAG8185106.1"/>
    </source>
</evidence>
<sequence>MNKEALKKSVAVNLRCVTQSSKGGVNLNSLQSDYKGLIGQPIPFLELGHPSLESFLQSIPDVVCLKKSKNGLCMVEAVADSSTAHIAKLISQQKNTKSAKKGNSKKPSKPIRKYHESWRSPSTNPEGISKVVAASTSNSSNVKVPLPKPKNTGVGTSAPIKQKNTSKNNVISQPSNVAKSTPSVSALKSNITGVTNLANKSNGKSEQSTITSSNPLRPILKSNIVTSSPINPISMKPVKITKTNPLGEGTSNSTMSYSSLFTDTSTLKESTTPSSILMKQIKKHQNSTTSNEIAAKLNSFDAAMSDIKNTIHQLTQRLGNLCDVGLSTKKRNRLRQRINQADNLLRASVIAMKEQEVLLNGNQVEDSCTNLVVVALIINNFLLFDSCNFNLLINYIYHFLLNNLQRDYQNLFGIPVPYKELNYTSLEAFVRDLPDVINLKMDKYGQIYLQAVSDAETTDNSSDFFNQCDVELIPPPVAPTTVLPSFHQREPSPSASSFPITTVTNAAYKPSLKCFPKIKYNIASAKLSSLLTMNLLLFADDSYVETLKRGVLSFDGFGFCEGSDKWKEREILFSMLSEDVLKECSKLLCIDCNSNNKKYLVNKLLQFLASPGSANNNVNKKISEEDFRKENIRINNEASSSSSDCCALNSIQQIQEYIHDDQRRAAVETYLKNILTPKPKETKIVFFNVQNAYFFKLLGMEKPELKDSVCCNLRSVTQSIKGGVPLNRLERDYRDLIGSAIPYRELGYNSLESFIRAIPTVISLTKGRDGYLMAEAVADSSTAHIASLISRQKVTSKAKATKRFSSRRGGKREAYGEAYKGERNSYGSYSAAKSSGRSYKHDYKASRYHSRPQNKTSPLNFKIEIKNTNFIPADKTPALTTTKPLPAPSTSRLPQLPSPPAADKPKSKAPFMMKGYEIAPRFQRLLQRKVEAREQERRCSQESSSSSNSHTARSSVTPPRTPSPNPYAFTASSIASAHSSSSRTSPTDDIFFPPPSEPLAPPQMSYSPVKVGSNGFASARPRSPLQLRARLNTKTLSQQLELAQSAKEYVEIYARINNLACKYSTNTIGQKKPNKGYVTVLILGDHKHLSYPEVAKSMLEAEEIAAEKAVNKIKESLVLPETSISNAEEIQIFLNRIEEVFYVIFVLLNIFFA</sequence>
<feature type="region of interest" description="Disordered" evidence="1">
    <location>
        <begin position="874"/>
        <end position="909"/>
    </location>
</feature>
<protein>
    <recommendedName>
        <fullName evidence="2">HTH OST-type domain-containing protein</fullName>
    </recommendedName>
</protein>
<gene>
    <name evidence="3" type="ORF">JTE90_014581</name>
</gene>
<accession>A0AAV6ULI6</accession>
<dbReference type="PROSITE" id="PS51644">
    <property type="entry name" value="HTH_OST"/>
    <property type="match status" value="2"/>
</dbReference>
<dbReference type="Pfam" id="PF12872">
    <property type="entry name" value="OST-HTH"/>
    <property type="match status" value="3"/>
</dbReference>
<feature type="region of interest" description="Disordered" evidence="1">
    <location>
        <begin position="931"/>
        <end position="1024"/>
    </location>
</feature>
<organism evidence="3 4">
    <name type="scientific">Oedothorax gibbosus</name>
    <dbReference type="NCBI Taxonomy" id="931172"/>
    <lineage>
        <taxon>Eukaryota</taxon>
        <taxon>Metazoa</taxon>
        <taxon>Ecdysozoa</taxon>
        <taxon>Arthropoda</taxon>
        <taxon>Chelicerata</taxon>
        <taxon>Arachnida</taxon>
        <taxon>Araneae</taxon>
        <taxon>Araneomorphae</taxon>
        <taxon>Entelegynae</taxon>
        <taxon>Araneoidea</taxon>
        <taxon>Linyphiidae</taxon>
        <taxon>Erigoninae</taxon>
        <taxon>Oedothorax</taxon>
    </lineage>
</organism>
<feature type="domain" description="HTH OST-type" evidence="2">
    <location>
        <begin position="6"/>
        <end position="79"/>
    </location>
</feature>
<feature type="compositionally biased region" description="Low complexity" evidence="1">
    <location>
        <begin position="970"/>
        <end position="987"/>
    </location>
</feature>
<feature type="compositionally biased region" description="Basic and acidic residues" evidence="1">
    <location>
        <begin position="931"/>
        <end position="940"/>
    </location>
</feature>
<feature type="domain" description="HTH OST-type" evidence="2">
    <location>
        <begin position="705"/>
        <end position="778"/>
    </location>
</feature>
<feature type="compositionally biased region" description="Low complexity" evidence="1">
    <location>
        <begin position="129"/>
        <end position="144"/>
    </location>
</feature>
<name>A0AAV6ULI6_9ARAC</name>
<feature type="region of interest" description="Disordered" evidence="1">
    <location>
        <begin position="92"/>
        <end position="184"/>
    </location>
</feature>
<reference evidence="3 4" key="1">
    <citation type="journal article" date="2022" name="Nat. Ecol. Evol.">
        <title>A masculinizing supergene underlies an exaggerated male reproductive morph in a spider.</title>
        <authorList>
            <person name="Hendrickx F."/>
            <person name="De Corte Z."/>
            <person name="Sonet G."/>
            <person name="Van Belleghem S.M."/>
            <person name="Kostlbacher S."/>
            <person name="Vangestel C."/>
        </authorList>
    </citation>
    <scope>NUCLEOTIDE SEQUENCE [LARGE SCALE GENOMIC DNA]</scope>
    <source>
        <strain evidence="3">W744_W776</strain>
    </source>
</reference>
<feature type="compositionally biased region" description="Polar residues" evidence="1">
    <location>
        <begin position="162"/>
        <end position="184"/>
    </location>
</feature>
<proteinExistence type="predicted"/>
<feature type="compositionally biased region" description="Low complexity" evidence="1">
    <location>
        <begin position="875"/>
        <end position="891"/>
    </location>
</feature>
<evidence type="ECO:0000313" key="4">
    <source>
        <dbReference type="Proteomes" id="UP000827092"/>
    </source>
</evidence>